<dbReference type="Proteomes" id="UP000184315">
    <property type="component" value="Unassembled WGS sequence"/>
</dbReference>
<name>A0A1J1LIU8_9CYAN</name>
<dbReference type="RefSeq" id="WP_072718908.1">
    <property type="nucleotide sequence ID" value="NZ_LN889796.1"/>
</dbReference>
<dbReference type="OrthoDB" id="9934075at2"/>
<dbReference type="EMBL" id="CZDF01000148">
    <property type="protein sequence ID" value="CUR32150.1"/>
    <property type="molecule type" value="Genomic_DNA"/>
</dbReference>
<gene>
    <name evidence="2" type="ORF">PL9214430122</name>
</gene>
<evidence type="ECO:0000256" key="1">
    <source>
        <dbReference type="SAM" id="MobiDB-lite"/>
    </source>
</evidence>
<sequence length="123" mass="13786">MPRKIKLSKKDDVIESIESSTPTPSSRRGARLAKKDPKAALAESIESKVKEAVLKIEKHRANQREDTEIANGKGGGENLEFFADDISNDYGYTKKDSKQAKEKPTTDFILRPVSEMDVYNSRD</sequence>
<dbReference type="STRING" id="671072.PL9214430122"/>
<evidence type="ECO:0000313" key="2">
    <source>
        <dbReference type="EMBL" id="CUR32150.1"/>
    </source>
</evidence>
<reference evidence="3" key="1">
    <citation type="submission" date="2015-10" db="EMBL/GenBank/DDBJ databases">
        <authorList>
            <person name="Regsiter A."/>
            <person name="william w."/>
        </authorList>
    </citation>
    <scope>NUCLEOTIDE SEQUENCE [LARGE SCALE GENOMIC DNA]</scope>
</reference>
<organism evidence="2 3">
    <name type="scientific">Planktothrix tepida PCC 9214</name>
    <dbReference type="NCBI Taxonomy" id="671072"/>
    <lineage>
        <taxon>Bacteria</taxon>
        <taxon>Bacillati</taxon>
        <taxon>Cyanobacteriota</taxon>
        <taxon>Cyanophyceae</taxon>
        <taxon>Oscillatoriophycideae</taxon>
        <taxon>Oscillatoriales</taxon>
        <taxon>Microcoleaceae</taxon>
        <taxon>Planktothrix</taxon>
    </lineage>
</organism>
<accession>A0A1J1LIU8</accession>
<evidence type="ECO:0000313" key="3">
    <source>
        <dbReference type="Proteomes" id="UP000184315"/>
    </source>
</evidence>
<feature type="compositionally biased region" description="Low complexity" evidence="1">
    <location>
        <begin position="16"/>
        <end position="27"/>
    </location>
</feature>
<proteinExistence type="predicted"/>
<feature type="region of interest" description="Disordered" evidence="1">
    <location>
        <begin position="1"/>
        <end position="37"/>
    </location>
</feature>
<dbReference type="AlphaFoldDB" id="A0A1J1LIU8"/>
<keyword evidence="3" id="KW-1185">Reference proteome</keyword>
<protein>
    <submittedName>
        <fullName evidence="2">Uncharacterized protein</fullName>
    </submittedName>
</protein>